<evidence type="ECO:0000313" key="2">
    <source>
        <dbReference type="EMBL" id="GAA1923943.1"/>
    </source>
</evidence>
<dbReference type="Pfam" id="PF19054">
    <property type="entry name" value="DUF5753"/>
    <property type="match status" value="1"/>
</dbReference>
<evidence type="ECO:0000259" key="1">
    <source>
        <dbReference type="Pfam" id="PF19054"/>
    </source>
</evidence>
<organism evidence="2 3">
    <name type="scientific">Streptomyces sodiiphilus</name>
    <dbReference type="NCBI Taxonomy" id="226217"/>
    <lineage>
        <taxon>Bacteria</taxon>
        <taxon>Bacillati</taxon>
        <taxon>Actinomycetota</taxon>
        <taxon>Actinomycetes</taxon>
        <taxon>Kitasatosporales</taxon>
        <taxon>Streptomycetaceae</taxon>
        <taxon>Streptomyces</taxon>
    </lineage>
</organism>
<feature type="domain" description="DUF5753" evidence="1">
    <location>
        <begin position="61"/>
        <end position="238"/>
    </location>
</feature>
<dbReference type="EMBL" id="BAAAMJ010000034">
    <property type="protein sequence ID" value="GAA1923943.1"/>
    <property type="molecule type" value="Genomic_DNA"/>
</dbReference>
<name>A0ABN2PNP4_9ACTN</name>
<dbReference type="Proteomes" id="UP001501303">
    <property type="component" value="Unassembled WGS sequence"/>
</dbReference>
<reference evidence="2 3" key="1">
    <citation type="journal article" date="2019" name="Int. J. Syst. Evol. Microbiol.">
        <title>The Global Catalogue of Microorganisms (GCM) 10K type strain sequencing project: providing services to taxonomists for standard genome sequencing and annotation.</title>
        <authorList>
            <consortium name="The Broad Institute Genomics Platform"/>
            <consortium name="The Broad Institute Genome Sequencing Center for Infectious Disease"/>
            <person name="Wu L."/>
            <person name="Ma J."/>
        </authorList>
    </citation>
    <scope>NUCLEOTIDE SEQUENCE [LARGE SCALE GENOMIC DNA]</scope>
    <source>
        <strain evidence="2 3">JCM 13581</strain>
    </source>
</reference>
<protein>
    <submittedName>
        <fullName evidence="2">Helix-turn-helix transcriptional regulator</fullName>
    </submittedName>
</protein>
<gene>
    <name evidence="2" type="ORF">GCM10009716_35410</name>
</gene>
<evidence type="ECO:0000313" key="3">
    <source>
        <dbReference type="Proteomes" id="UP001501303"/>
    </source>
</evidence>
<sequence>MSLERLSEVVNISRSHLSRIETAEAMPPPDLPPRLDVAFRTDGIFMELYQLAAREIHPDQFRRRMELEARACLIEEYAGQIVPGLVQAEGYARQQFVVSNPKATSEEIEQLMAARMSRQALLHATPPPDLSLILDEAALRRFFGGPAVMRAQVTKLEALTLTSNSVVQVLPVEHGGHALMGGTLTLMTLKDGAQVAYEEAITTGMLFEDVEAVRERQRAYDLLRACALSPRDSAAFIRTVLEGLPT</sequence>
<keyword evidence="3" id="KW-1185">Reference proteome</keyword>
<comment type="caution">
    <text evidence="2">The sequence shown here is derived from an EMBL/GenBank/DDBJ whole genome shotgun (WGS) entry which is preliminary data.</text>
</comment>
<proteinExistence type="predicted"/>
<dbReference type="InterPro" id="IPR043917">
    <property type="entry name" value="DUF5753"/>
</dbReference>
<accession>A0ABN2PNP4</accession>